<protein>
    <submittedName>
        <fullName evidence="1">Uncharacterized protein</fullName>
    </submittedName>
</protein>
<dbReference type="AlphaFoldDB" id="A0A8H3M0H3"/>
<evidence type="ECO:0000313" key="1">
    <source>
        <dbReference type="EMBL" id="GES96534.1"/>
    </source>
</evidence>
<sequence length="82" mass="9395">MNTRTESICRIDNILQRLSYLAVIPRFGSIGLRGKVENTERVNEIKPRNARINIITSDIFEGYGCSNKNSLIIKARNRKESK</sequence>
<proteinExistence type="predicted"/>
<accession>A0A8H3M0H3</accession>
<gene>
    <name evidence="1" type="ORF">RCL2_002316600</name>
</gene>
<reference evidence="1" key="1">
    <citation type="submission" date="2019-10" db="EMBL/GenBank/DDBJ databases">
        <title>Conservation and host-specific expression of non-tandemly repeated heterogenous ribosome RNA gene in arbuscular mycorrhizal fungi.</title>
        <authorList>
            <person name="Maeda T."/>
            <person name="Kobayashi Y."/>
            <person name="Nakagawa T."/>
            <person name="Ezawa T."/>
            <person name="Yamaguchi K."/>
            <person name="Bino T."/>
            <person name="Nishimoto Y."/>
            <person name="Shigenobu S."/>
            <person name="Kawaguchi M."/>
        </authorList>
    </citation>
    <scope>NUCLEOTIDE SEQUENCE</scope>
    <source>
        <strain evidence="1">HR1</strain>
    </source>
</reference>
<evidence type="ECO:0000313" key="2">
    <source>
        <dbReference type="Proteomes" id="UP000615446"/>
    </source>
</evidence>
<dbReference type="Proteomes" id="UP000615446">
    <property type="component" value="Unassembled WGS sequence"/>
</dbReference>
<organism evidence="1 2">
    <name type="scientific">Rhizophagus clarus</name>
    <dbReference type="NCBI Taxonomy" id="94130"/>
    <lineage>
        <taxon>Eukaryota</taxon>
        <taxon>Fungi</taxon>
        <taxon>Fungi incertae sedis</taxon>
        <taxon>Mucoromycota</taxon>
        <taxon>Glomeromycotina</taxon>
        <taxon>Glomeromycetes</taxon>
        <taxon>Glomerales</taxon>
        <taxon>Glomeraceae</taxon>
        <taxon>Rhizophagus</taxon>
    </lineage>
</organism>
<comment type="caution">
    <text evidence="1">The sequence shown here is derived from an EMBL/GenBank/DDBJ whole genome shotgun (WGS) entry which is preliminary data.</text>
</comment>
<dbReference type="EMBL" id="BLAL01000252">
    <property type="protein sequence ID" value="GES96534.1"/>
    <property type="molecule type" value="Genomic_DNA"/>
</dbReference>
<name>A0A8H3M0H3_9GLOM</name>